<comment type="caution">
    <text evidence="2">The sequence shown here is derived from an EMBL/GenBank/DDBJ whole genome shotgun (WGS) entry which is preliminary data.</text>
</comment>
<dbReference type="EMBL" id="JBHHMI010000013">
    <property type="protein sequence ID" value="MFB5268152.1"/>
    <property type="molecule type" value="Genomic_DNA"/>
</dbReference>
<reference evidence="2 3" key="1">
    <citation type="submission" date="2024-09" db="EMBL/GenBank/DDBJ databases">
        <title>Paenibacillus zeirhizospherea sp. nov., isolated from surface of the maize (Zea mays) roots in a horticulture field, Hungary.</title>
        <authorList>
            <person name="Marton D."/>
            <person name="Farkas M."/>
            <person name="Bedics A."/>
            <person name="Toth E."/>
            <person name="Tancsics A."/>
            <person name="Boka K."/>
            <person name="Maroti G."/>
            <person name="Kriszt B."/>
            <person name="Cserhati M."/>
        </authorList>
    </citation>
    <scope>NUCLEOTIDE SEQUENCE [LARGE SCALE GENOMIC DNA]</scope>
    <source>
        <strain evidence="2 3">KCTC 33519</strain>
    </source>
</reference>
<keyword evidence="3" id="KW-1185">Reference proteome</keyword>
<organism evidence="2 3">
    <name type="scientific">Paenibacillus enshidis</name>
    <dbReference type="NCBI Taxonomy" id="1458439"/>
    <lineage>
        <taxon>Bacteria</taxon>
        <taxon>Bacillati</taxon>
        <taxon>Bacillota</taxon>
        <taxon>Bacilli</taxon>
        <taxon>Bacillales</taxon>
        <taxon>Paenibacillaceae</taxon>
        <taxon>Paenibacillus</taxon>
    </lineage>
</organism>
<dbReference type="Gene3D" id="3.40.50.300">
    <property type="entry name" value="P-loop containing nucleotide triphosphate hydrolases"/>
    <property type="match status" value="1"/>
</dbReference>
<feature type="compositionally biased region" description="Basic and acidic residues" evidence="1">
    <location>
        <begin position="167"/>
        <end position="185"/>
    </location>
</feature>
<dbReference type="SUPFAM" id="SSF52540">
    <property type="entry name" value="P-loop containing nucleoside triphosphate hydrolases"/>
    <property type="match status" value="1"/>
</dbReference>
<sequence>MQRILMASADSAEQEWFTEEMKDARIVGKIQSLEFFIQQWQSVQADTCIVADNVAENEELLLSHVNWLQAQESSVTVVFIHLRDAEDEFISTLMNHNVICVHYDKLEPGTVESTLSAFTDGETEFQYSVEDKAPLQADSVPEDVVEFSPPDEPASVSQSQSDEAADSSDKEDVKHEEEVPGKTKLQEVLPFLAKRARKAGEQEAAAHEEGQAEEATKVEEVVEEPVPEAQDKPRKEVKPKKIKTSVPKKQEAPKAFALPATSGTYTIGVAGIRGRVGTTTISLQVAAFLVKQGLKVAICELPKNDPVFWKLGFDRNIPFKVEGIYLYPRCEDFIDIMYSNQYDVVILDVGSLLESNKLSQVAYEFVRLQKKILTSTPGMWDMDKLMDTIQLLQEKNFLSKTDIIVNPSEGNVSAVSEILTKKFCAELDIRLFHSGIIPDPFKAQADSIINEILRGDHT</sequence>
<dbReference type="RefSeq" id="WP_375356301.1">
    <property type="nucleotide sequence ID" value="NZ_JBHHMI010000013.1"/>
</dbReference>
<evidence type="ECO:0000313" key="3">
    <source>
        <dbReference type="Proteomes" id="UP001580346"/>
    </source>
</evidence>
<protein>
    <recommendedName>
        <fullName evidence="4">CobQ/CobB/MinD/ParA nucleotide binding domain-containing protein</fullName>
    </recommendedName>
</protein>
<feature type="region of interest" description="Disordered" evidence="1">
    <location>
        <begin position="138"/>
        <end position="245"/>
    </location>
</feature>
<feature type="compositionally biased region" description="Basic and acidic residues" evidence="1">
    <location>
        <begin position="198"/>
        <end position="220"/>
    </location>
</feature>
<dbReference type="Proteomes" id="UP001580346">
    <property type="component" value="Unassembled WGS sequence"/>
</dbReference>
<evidence type="ECO:0008006" key="4">
    <source>
        <dbReference type="Google" id="ProtNLM"/>
    </source>
</evidence>
<evidence type="ECO:0000313" key="2">
    <source>
        <dbReference type="EMBL" id="MFB5268152.1"/>
    </source>
</evidence>
<evidence type="ECO:0000256" key="1">
    <source>
        <dbReference type="SAM" id="MobiDB-lite"/>
    </source>
</evidence>
<gene>
    <name evidence="2" type="ORF">ACE41H_15395</name>
</gene>
<dbReference type="InterPro" id="IPR027417">
    <property type="entry name" value="P-loop_NTPase"/>
</dbReference>
<name>A0ABV5AVW0_9BACL</name>
<accession>A0ABV5AVW0</accession>
<proteinExistence type="predicted"/>